<dbReference type="PANTHER" id="PTHR10906">
    <property type="entry name" value="SECY/SEC61-ALPHA FAMILY MEMBER"/>
    <property type="match status" value="1"/>
</dbReference>
<feature type="transmembrane region" description="Helical" evidence="10">
    <location>
        <begin position="366"/>
        <end position="388"/>
    </location>
</feature>
<dbReference type="InterPro" id="IPR026593">
    <property type="entry name" value="SecY"/>
</dbReference>
<protein>
    <recommendedName>
        <fullName evidence="9 10">Protein translocase subunit SecY</fullName>
    </recommendedName>
</protein>
<evidence type="ECO:0000256" key="8">
    <source>
        <dbReference type="ARBA" id="ARBA00023136"/>
    </source>
</evidence>
<evidence type="ECO:0000256" key="6">
    <source>
        <dbReference type="ARBA" id="ARBA00022989"/>
    </source>
</evidence>
<keyword evidence="4 10" id="KW-0812">Transmembrane</keyword>
<keyword evidence="5 10" id="KW-0653">Protein transport</keyword>
<dbReference type="AlphaFoldDB" id="K9EDU5"/>
<feature type="transmembrane region" description="Helical" evidence="10">
    <location>
        <begin position="394"/>
        <end position="411"/>
    </location>
</feature>
<dbReference type="PROSITE" id="PS00755">
    <property type="entry name" value="SECY_1"/>
    <property type="match status" value="1"/>
</dbReference>
<accession>K9EDU5</accession>
<evidence type="ECO:0000256" key="7">
    <source>
        <dbReference type="ARBA" id="ARBA00023010"/>
    </source>
</evidence>
<evidence type="ECO:0000256" key="11">
    <source>
        <dbReference type="RuleBase" id="RU000537"/>
    </source>
</evidence>
<evidence type="ECO:0000256" key="4">
    <source>
        <dbReference type="ARBA" id="ARBA00022692"/>
    </source>
</evidence>
<keyword evidence="6 10" id="KW-1133">Transmembrane helix</keyword>
<sequence length="434" mass="47840">MIKAFAAAFRTPDLRNKLLFTMFIMVLYRLGSFIPSPFVSLSNVRQCVATQGGSNDLVSMMNLFSGGAMLQLSIFALGIMPYITASIIVQLLRVVIPRFQELHKEGQTGQAKLTEYTRYLTIGLALLQSSVVVSTANYTIFGGCQLDVIPDATWWTYTLTILAMTAGTGLIMWMAELITERGVGNGMSILIFTGICAGFPGLMGGILQTHGWGTVILVTAVFLLITLVVTFVEQSQRRIPVQYAKRVIGRRTYGGSTTYLPIKVNMANVIPVIFASSILMLPTMIATFGNPESGWVQWIQRNFSQSGWAYILTYALLTFFFTFFYTSIAFDTEEVADNMKRYGGFIPGVRAGRPTAEYLHFVSNRLTWVGATYLTIVALIPILLFSALGIQRSGFGGTSIMILVGVGLQTVKDINAQLQQRHYEGFLSGNNARK</sequence>
<evidence type="ECO:0000256" key="1">
    <source>
        <dbReference type="ARBA" id="ARBA00004141"/>
    </source>
</evidence>
<evidence type="ECO:0000256" key="12">
    <source>
        <dbReference type="RuleBase" id="RU003484"/>
    </source>
</evidence>
<dbReference type="InterPro" id="IPR030659">
    <property type="entry name" value="SecY_CS"/>
</dbReference>
<evidence type="ECO:0000256" key="9">
    <source>
        <dbReference type="ARBA" id="ARBA00039733"/>
    </source>
</evidence>
<dbReference type="PIRSF" id="PIRSF004557">
    <property type="entry name" value="SecY"/>
    <property type="match status" value="1"/>
</dbReference>
<keyword evidence="3 10" id="KW-0813">Transport</keyword>
<keyword evidence="7 10" id="KW-0811">Translocation</keyword>
<keyword evidence="10" id="KW-1003">Cell membrane</keyword>
<gene>
    <name evidence="10" type="primary">secY</name>
    <name evidence="14" type="ORF">HMPREF9233_01292</name>
</gene>
<feature type="transmembrane region" description="Helical" evidence="10">
    <location>
        <begin position="68"/>
        <end position="95"/>
    </location>
</feature>
<keyword evidence="8 10" id="KW-0472">Membrane</keyword>
<evidence type="ECO:0000256" key="5">
    <source>
        <dbReference type="ARBA" id="ARBA00022927"/>
    </source>
</evidence>
<dbReference type="NCBIfam" id="TIGR00967">
    <property type="entry name" value="3a0501s007"/>
    <property type="match status" value="1"/>
</dbReference>
<keyword evidence="15" id="KW-1185">Reference proteome</keyword>
<dbReference type="PRINTS" id="PR00303">
    <property type="entry name" value="SECYTRNLCASE"/>
</dbReference>
<dbReference type="GO" id="GO:0006605">
    <property type="term" value="P:protein targeting"/>
    <property type="evidence" value="ECO:0007669"/>
    <property type="project" value="UniProtKB-UniRule"/>
</dbReference>
<evidence type="ECO:0000313" key="14">
    <source>
        <dbReference type="EMBL" id="EKU94838.1"/>
    </source>
</evidence>
<reference evidence="14 15" key="1">
    <citation type="submission" date="2012-09" db="EMBL/GenBank/DDBJ databases">
        <title>The Genome Sequence of Actinobaculum massiliae ACS-171-V-COL2.</title>
        <authorList>
            <consortium name="The Broad Institute Genome Sequencing Platform"/>
            <person name="Earl A."/>
            <person name="Ward D."/>
            <person name="Feldgarden M."/>
            <person name="Gevers D."/>
            <person name="Saerens B."/>
            <person name="Vaneechoutte M."/>
            <person name="Walker B."/>
            <person name="Young S.K."/>
            <person name="Zeng Q."/>
            <person name="Gargeya S."/>
            <person name="Fitzgerald M."/>
            <person name="Haas B."/>
            <person name="Abouelleil A."/>
            <person name="Alvarado L."/>
            <person name="Arachchi H.M."/>
            <person name="Berlin A."/>
            <person name="Chapman S.B."/>
            <person name="Goldberg J."/>
            <person name="Griggs A."/>
            <person name="Gujja S."/>
            <person name="Hansen M."/>
            <person name="Howarth C."/>
            <person name="Imamovic A."/>
            <person name="Larimer J."/>
            <person name="McCowen C."/>
            <person name="Montmayeur A."/>
            <person name="Murphy C."/>
            <person name="Neiman D."/>
            <person name="Pearson M."/>
            <person name="Priest M."/>
            <person name="Roberts A."/>
            <person name="Saif S."/>
            <person name="Shea T."/>
            <person name="Sisk P."/>
            <person name="Sykes S."/>
            <person name="Wortman J."/>
            <person name="Nusbaum C."/>
            <person name="Birren B."/>
        </authorList>
    </citation>
    <scope>NUCLEOTIDE SEQUENCE [LARGE SCALE GENOMIC DNA]</scope>
    <source>
        <strain evidence="15">ACS-171-V-Col2</strain>
    </source>
</reference>
<dbReference type="RefSeq" id="WP_007001498.1">
    <property type="nucleotide sequence ID" value="NZ_JH992955.1"/>
</dbReference>
<comment type="subcellular location">
    <subcellularLocation>
        <location evidence="10">Cell membrane</location>
        <topology evidence="10">Multi-pass membrane protein</topology>
    </subcellularLocation>
    <subcellularLocation>
        <location evidence="1 12">Membrane</location>
        <topology evidence="1 12">Multi-pass membrane protein</topology>
    </subcellularLocation>
</comment>
<evidence type="ECO:0000256" key="3">
    <source>
        <dbReference type="ARBA" id="ARBA00022448"/>
    </source>
</evidence>
<feature type="transmembrane region" description="Helical" evidence="10">
    <location>
        <begin position="308"/>
        <end position="330"/>
    </location>
</feature>
<dbReference type="GO" id="GO:0065002">
    <property type="term" value="P:intracellular protein transmembrane transport"/>
    <property type="evidence" value="ECO:0007669"/>
    <property type="project" value="UniProtKB-UniRule"/>
</dbReference>
<dbReference type="GO" id="GO:0005886">
    <property type="term" value="C:plasma membrane"/>
    <property type="evidence" value="ECO:0007669"/>
    <property type="project" value="UniProtKB-SubCell"/>
</dbReference>
<proteinExistence type="inferred from homology"/>
<dbReference type="HOGENOM" id="CLU_030313_0_0_11"/>
<dbReference type="InterPro" id="IPR002208">
    <property type="entry name" value="SecY/SEC61-alpha"/>
</dbReference>
<dbReference type="InterPro" id="IPR023201">
    <property type="entry name" value="SecY_dom_sf"/>
</dbReference>
<feature type="transmembrane region" description="Helical" evidence="10">
    <location>
        <begin position="18"/>
        <end position="35"/>
    </location>
</feature>
<dbReference type="FunFam" id="1.10.3370.10:FF:000001">
    <property type="entry name" value="Preprotein translocase subunit SecY"/>
    <property type="match status" value="1"/>
</dbReference>
<dbReference type="GO" id="GO:0043952">
    <property type="term" value="P:protein transport by the Sec complex"/>
    <property type="evidence" value="ECO:0007669"/>
    <property type="project" value="UniProtKB-UniRule"/>
</dbReference>
<dbReference type="EMBL" id="AGWL01000007">
    <property type="protein sequence ID" value="EKU94838.1"/>
    <property type="molecule type" value="Genomic_DNA"/>
</dbReference>
<comment type="subunit">
    <text evidence="10">Component of the Sec protein translocase complex. Heterotrimer consisting of SecY, SecE and SecG subunits. The heterotrimers can form oligomers, although 1 heterotrimer is thought to be able to translocate proteins. Interacts with the ribosome. Interacts with SecDF, and other proteins may be involved. Interacts with SecA.</text>
</comment>
<evidence type="ECO:0000256" key="2">
    <source>
        <dbReference type="ARBA" id="ARBA00005751"/>
    </source>
</evidence>
<dbReference type="Gene3D" id="1.10.3370.10">
    <property type="entry name" value="SecY subunit domain"/>
    <property type="match status" value="1"/>
</dbReference>
<feature type="transmembrane region" description="Helical" evidence="10">
    <location>
        <begin position="187"/>
        <end position="206"/>
    </location>
</feature>
<dbReference type="PROSITE" id="PS00756">
    <property type="entry name" value="SECY_2"/>
    <property type="match status" value="1"/>
</dbReference>
<organism evidence="14 15">
    <name type="scientific">Actinobaculum massiliense ACS-171-V-Col2</name>
    <dbReference type="NCBI Taxonomy" id="883066"/>
    <lineage>
        <taxon>Bacteria</taxon>
        <taxon>Bacillati</taxon>
        <taxon>Actinomycetota</taxon>
        <taxon>Actinomycetes</taxon>
        <taxon>Actinomycetales</taxon>
        <taxon>Actinomycetaceae</taxon>
        <taxon>Actinobaculum</taxon>
    </lineage>
</organism>
<feature type="transmembrane region" description="Helical" evidence="10">
    <location>
        <begin position="269"/>
        <end position="288"/>
    </location>
</feature>
<name>K9EDU5_9ACTO</name>
<evidence type="ECO:0000256" key="13">
    <source>
        <dbReference type="RuleBase" id="RU004349"/>
    </source>
</evidence>
<dbReference type="SUPFAM" id="SSF103491">
    <property type="entry name" value="Preprotein translocase SecY subunit"/>
    <property type="match status" value="1"/>
</dbReference>
<dbReference type="Pfam" id="PF00344">
    <property type="entry name" value="SecY"/>
    <property type="match status" value="1"/>
</dbReference>
<comment type="function">
    <text evidence="10 11">The central subunit of the protein translocation channel SecYEG. Consists of two halves formed by TMs 1-5 and 6-10. These two domains form a lateral gate at the front which open onto the bilayer between TMs 2 and 7, and are clamped together by SecE at the back. The channel is closed by both a pore ring composed of hydrophobic SecY resides and a short helix (helix 2A) on the extracellular side of the membrane which forms a plug. The plug probably moves laterally to allow the channel to open. The ring and the pore may move independently.</text>
</comment>
<feature type="transmembrane region" description="Helical" evidence="10">
    <location>
        <begin position="212"/>
        <end position="232"/>
    </location>
</feature>
<evidence type="ECO:0000313" key="15">
    <source>
        <dbReference type="Proteomes" id="UP000009888"/>
    </source>
</evidence>
<comment type="caution">
    <text evidence="14">The sequence shown here is derived from an EMBL/GenBank/DDBJ whole genome shotgun (WGS) entry which is preliminary data.</text>
</comment>
<dbReference type="STRING" id="202789.GCA_001457435_00818"/>
<comment type="similarity">
    <text evidence="2 10 13">Belongs to the SecY/SEC61-alpha family.</text>
</comment>
<feature type="transmembrane region" description="Helical" evidence="10">
    <location>
        <begin position="116"/>
        <end position="134"/>
    </location>
</feature>
<dbReference type="PATRIC" id="fig|883066.3.peg.1352"/>
<dbReference type="Proteomes" id="UP000009888">
    <property type="component" value="Unassembled WGS sequence"/>
</dbReference>
<evidence type="ECO:0000256" key="10">
    <source>
        <dbReference type="HAMAP-Rule" id="MF_01465"/>
    </source>
</evidence>
<dbReference type="eggNOG" id="COG0201">
    <property type="taxonomic scope" value="Bacteria"/>
</dbReference>
<dbReference type="HAMAP" id="MF_01465">
    <property type="entry name" value="SecY"/>
    <property type="match status" value="1"/>
</dbReference>
<feature type="transmembrane region" description="Helical" evidence="10">
    <location>
        <begin position="154"/>
        <end position="175"/>
    </location>
</feature>